<protein>
    <recommendedName>
        <fullName evidence="2">WSC domain-containing protein</fullName>
    </recommendedName>
</protein>
<proteinExistence type="predicted"/>
<dbReference type="STRING" id="416450.A0A1V6Q0X3"/>
<evidence type="ECO:0000256" key="1">
    <source>
        <dbReference type="SAM" id="SignalP"/>
    </source>
</evidence>
<gene>
    <name evidence="3" type="ORF">PENANT_c019G02734</name>
</gene>
<evidence type="ECO:0000313" key="3">
    <source>
        <dbReference type="EMBL" id="OQD82928.1"/>
    </source>
</evidence>
<comment type="caution">
    <text evidence="3">The sequence shown here is derived from an EMBL/GenBank/DDBJ whole genome shotgun (WGS) entry which is preliminary data.</text>
</comment>
<dbReference type="PANTHER" id="PTHR43662:SF11">
    <property type="entry name" value="WSC DOMAIN-CONTAINING PROTEIN"/>
    <property type="match status" value="1"/>
</dbReference>
<dbReference type="PROSITE" id="PS51212">
    <property type="entry name" value="WSC"/>
    <property type="match status" value="1"/>
</dbReference>
<dbReference type="InterPro" id="IPR002889">
    <property type="entry name" value="WSC_carb-bd"/>
</dbReference>
<dbReference type="Proteomes" id="UP000191672">
    <property type="component" value="Unassembled WGS sequence"/>
</dbReference>
<keyword evidence="4" id="KW-1185">Reference proteome</keyword>
<dbReference type="Pfam" id="PF09362">
    <property type="entry name" value="DUF1996"/>
    <property type="match status" value="1"/>
</dbReference>
<dbReference type="InterPro" id="IPR018535">
    <property type="entry name" value="DUF1996"/>
</dbReference>
<sequence>MQPKNILALIAGLSTTTLAKESRTFAVNHFYGNGALVTGRMDPIVNPGVAASHVHTIQGGSNFNLTMTDDALMDSNCTSSLVDADKSNYWTPSLYFQASNGSFLSVPMFYMNVYYFFEATDDEIKPFPIGLRMMSGDKDLRIPPSTASNVLDSAAGPIQPVQWTCPRTSYSPPSYPVNSDGLHGVGIQDPNNAGAGAGFPHVNCDGYASPLRADIHFPSCYNPAAGLDDYKKNMNWPSSKGTTSGKANCPKGWIHLPHIFYEVYWNTPLFEELWTPGLGEQPFILSNGDRTGYSLHGDFVSFIPCLIVSGLMCGFKISGWDEGVLQKIIDNCDAGDLGMDKCADAGFINDASTSCNIANQIIEPISGVLDKLPGDNPPTGWGQGAEVVPSASLNAESISVTATAQSNVNSAAPSDSAETDSSTSGWSYLGCYSDNVSARALTGVQFANLGIGKVTSTGCIDYCAKAGFSLAGTEYAGQCFCGDKLEGSVKIGADKCDMKCNGDGSQTCGGSAALSVYESTEKTSTRKLKRHLRSHLRGSHV</sequence>
<feature type="signal peptide" evidence="1">
    <location>
        <begin position="1"/>
        <end position="19"/>
    </location>
</feature>
<reference evidence="4" key="1">
    <citation type="journal article" date="2017" name="Nat. Microbiol.">
        <title>Global analysis of biosynthetic gene clusters reveals vast potential of secondary metabolite production in Penicillium species.</title>
        <authorList>
            <person name="Nielsen J.C."/>
            <person name="Grijseels S."/>
            <person name="Prigent S."/>
            <person name="Ji B."/>
            <person name="Dainat J."/>
            <person name="Nielsen K.F."/>
            <person name="Frisvad J.C."/>
            <person name="Workman M."/>
            <person name="Nielsen J."/>
        </authorList>
    </citation>
    <scope>NUCLEOTIDE SEQUENCE [LARGE SCALE GENOMIC DNA]</scope>
    <source>
        <strain evidence="4">IBT 31811</strain>
    </source>
</reference>
<organism evidence="3 4">
    <name type="scientific">Penicillium antarcticum</name>
    <dbReference type="NCBI Taxonomy" id="416450"/>
    <lineage>
        <taxon>Eukaryota</taxon>
        <taxon>Fungi</taxon>
        <taxon>Dikarya</taxon>
        <taxon>Ascomycota</taxon>
        <taxon>Pezizomycotina</taxon>
        <taxon>Eurotiomycetes</taxon>
        <taxon>Eurotiomycetidae</taxon>
        <taxon>Eurotiales</taxon>
        <taxon>Aspergillaceae</taxon>
        <taxon>Penicillium</taxon>
    </lineage>
</organism>
<dbReference type="PANTHER" id="PTHR43662">
    <property type="match status" value="1"/>
</dbReference>
<feature type="domain" description="WSC" evidence="2">
    <location>
        <begin position="425"/>
        <end position="520"/>
    </location>
</feature>
<name>A0A1V6Q0X3_9EURO</name>
<dbReference type="SMART" id="SM00321">
    <property type="entry name" value="WSC"/>
    <property type="match status" value="1"/>
</dbReference>
<feature type="chain" id="PRO_5012867601" description="WSC domain-containing protein" evidence="1">
    <location>
        <begin position="20"/>
        <end position="541"/>
    </location>
</feature>
<dbReference type="Pfam" id="PF01822">
    <property type="entry name" value="WSC"/>
    <property type="match status" value="1"/>
</dbReference>
<dbReference type="EMBL" id="MDYN01000019">
    <property type="protein sequence ID" value="OQD82928.1"/>
    <property type="molecule type" value="Genomic_DNA"/>
</dbReference>
<dbReference type="AlphaFoldDB" id="A0A1V6Q0X3"/>
<keyword evidence="1" id="KW-0732">Signal</keyword>
<evidence type="ECO:0000313" key="4">
    <source>
        <dbReference type="Proteomes" id="UP000191672"/>
    </source>
</evidence>
<evidence type="ECO:0000259" key="2">
    <source>
        <dbReference type="PROSITE" id="PS51212"/>
    </source>
</evidence>
<accession>A0A1V6Q0X3</accession>